<dbReference type="InterPro" id="IPR035069">
    <property type="entry name" value="TTHA1013/TTHA0281-like"/>
</dbReference>
<dbReference type="InterPro" id="IPR031807">
    <property type="entry name" value="HicB-like"/>
</dbReference>
<proteinExistence type="predicted"/>
<name>A0A6M0QV74_9RHOB</name>
<accession>A0A6M0QV74</accession>
<dbReference type="Gene3D" id="3.30.160.250">
    <property type="match status" value="1"/>
</dbReference>
<dbReference type="RefSeq" id="WP_164626622.1">
    <property type="nucleotide sequence ID" value="NZ_JAAIVJ010000008.1"/>
</dbReference>
<keyword evidence="3" id="KW-1185">Reference proteome</keyword>
<dbReference type="SUPFAM" id="SSF143100">
    <property type="entry name" value="TTHA1013/TTHA0281-like"/>
    <property type="match status" value="1"/>
</dbReference>
<dbReference type="Proteomes" id="UP000477782">
    <property type="component" value="Unassembled WGS sequence"/>
</dbReference>
<comment type="caution">
    <text evidence="2">The sequence shown here is derived from an EMBL/GenBank/DDBJ whole genome shotgun (WGS) entry which is preliminary data.</text>
</comment>
<protein>
    <submittedName>
        <fullName evidence="2">CopG family transcriptional regulator</fullName>
    </submittedName>
</protein>
<organism evidence="2 3">
    <name type="scientific">Tabrizicola oligotrophica</name>
    <dbReference type="NCBI Taxonomy" id="2710650"/>
    <lineage>
        <taxon>Bacteria</taxon>
        <taxon>Pseudomonadati</taxon>
        <taxon>Pseudomonadota</taxon>
        <taxon>Alphaproteobacteria</taxon>
        <taxon>Rhodobacterales</taxon>
        <taxon>Paracoccaceae</taxon>
        <taxon>Tabrizicola</taxon>
    </lineage>
</organism>
<dbReference type="AlphaFoldDB" id="A0A6M0QV74"/>
<evidence type="ECO:0000313" key="2">
    <source>
        <dbReference type="EMBL" id="NEY91319.1"/>
    </source>
</evidence>
<evidence type="ECO:0000313" key="3">
    <source>
        <dbReference type="Proteomes" id="UP000477782"/>
    </source>
</evidence>
<sequence>MKTYLALVHKEAGTAFGLSFPDLPGCFGAADDEGGILRAGIEALELWFEDAAPVAPRGPEAISREVAADLAAGAFLIAIPLVQPQSRQKRVNISLDAGTLDAIDAAAEGVGLTRSGYLVMAALNEIRGQH</sequence>
<gene>
    <name evidence="2" type="ORF">G4Z14_13525</name>
</gene>
<dbReference type="EMBL" id="JAAIVJ010000008">
    <property type="protein sequence ID" value="NEY91319.1"/>
    <property type="molecule type" value="Genomic_DNA"/>
</dbReference>
<evidence type="ECO:0000259" key="1">
    <source>
        <dbReference type="Pfam" id="PF15919"/>
    </source>
</evidence>
<reference evidence="2 3" key="1">
    <citation type="submission" date="2020-02" db="EMBL/GenBank/DDBJ databases">
        <authorList>
            <person name="Chen W.-M."/>
        </authorList>
    </citation>
    <scope>NUCLEOTIDE SEQUENCE [LARGE SCALE GENOMIC DNA]</scope>
    <source>
        <strain evidence="2 3">KMS-5</strain>
    </source>
</reference>
<feature type="domain" description="HicB-like antitoxin of toxin-antitoxin system" evidence="1">
    <location>
        <begin position="4"/>
        <end position="122"/>
    </location>
</feature>
<dbReference type="Pfam" id="PF15919">
    <property type="entry name" value="HicB_lk_antitox"/>
    <property type="match status" value="1"/>
</dbReference>